<dbReference type="RefSeq" id="WP_157328767.1">
    <property type="nucleotide sequence ID" value="NZ_JANADL010000007.1"/>
</dbReference>
<protein>
    <submittedName>
        <fullName evidence="2">DUF3551 domain-containing protein</fullName>
    </submittedName>
</protein>
<dbReference type="EMBL" id="WQNE01000003">
    <property type="protein sequence ID" value="MVT72765.1"/>
    <property type="molecule type" value="Genomic_DNA"/>
</dbReference>
<sequence length="94" mass="10210">MRLPFLTLTAIFTLLGAADASAQRYDPAYPVCMHRWVGGGGGLGGGGGDYYDCSFTSLEQCRATASGLAATCDLNPYYAFNQQPPPRRRYKKVH</sequence>
<dbReference type="AlphaFoldDB" id="A0A844T564"/>
<comment type="caution">
    <text evidence="2">The sequence shown here is derived from an EMBL/GenBank/DDBJ whole genome shotgun (WGS) entry which is preliminary data.</text>
</comment>
<organism evidence="2 3">
    <name type="scientific">Bradyrhizobium cajani</name>
    <dbReference type="NCBI Taxonomy" id="1928661"/>
    <lineage>
        <taxon>Bacteria</taxon>
        <taxon>Pseudomonadati</taxon>
        <taxon>Pseudomonadota</taxon>
        <taxon>Alphaproteobacteria</taxon>
        <taxon>Hyphomicrobiales</taxon>
        <taxon>Nitrobacteraceae</taxon>
        <taxon>Bradyrhizobium</taxon>
    </lineage>
</organism>
<dbReference type="Pfam" id="PF12071">
    <property type="entry name" value="DUF3551"/>
    <property type="match status" value="1"/>
</dbReference>
<reference evidence="2 3" key="1">
    <citation type="submission" date="2019-12" db="EMBL/GenBank/DDBJ databases">
        <title>Draft genome sequences Bradyrhizobium cajani AMBPC1010, Bradyrhizobium pachyrhizi AMBPC1040 and Bradyrhizobium yuanmingense ALSPC3051, three plant growth promoting strains isolated from nodules of Cajanus cajan L. in Dominican Republic.</title>
        <authorList>
            <person name="Flores-Felix J.D."/>
            <person name="Araujo J."/>
            <person name="Diaz-Alcantara C."/>
            <person name="Gonzalez-Andres F."/>
            <person name="Velazquez E."/>
        </authorList>
    </citation>
    <scope>NUCLEOTIDE SEQUENCE [LARGE SCALE GENOMIC DNA]</scope>
    <source>
        <strain evidence="2 3">1010</strain>
    </source>
</reference>
<keyword evidence="1" id="KW-0732">Signal</keyword>
<keyword evidence="3" id="KW-1185">Reference proteome</keyword>
<accession>A0A844T564</accession>
<evidence type="ECO:0000313" key="3">
    <source>
        <dbReference type="Proteomes" id="UP000449969"/>
    </source>
</evidence>
<dbReference type="Proteomes" id="UP000449969">
    <property type="component" value="Unassembled WGS sequence"/>
</dbReference>
<proteinExistence type="predicted"/>
<dbReference type="InterPro" id="IPR021937">
    <property type="entry name" value="DUF3551"/>
</dbReference>
<evidence type="ECO:0000313" key="2">
    <source>
        <dbReference type="EMBL" id="MVT72765.1"/>
    </source>
</evidence>
<dbReference type="OrthoDB" id="8229016at2"/>
<feature type="signal peptide" evidence="1">
    <location>
        <begin position="1"/>
        <end position="22"/>
    </location>
</feature>
<gene>
    <name evidence="2" type="ORF">GPL20_06520</name>
</gene>
<evidence type="ECO:0000256" key="1">
    <source>
        <dbReference type="SAM" id="SignalP"/>
    </source>
</evidence>
<feature type="chain" id="PRO_5032573748" evidence="1">
    <location>
        <begin position="23"/>
        <end position="94"/>
    </location>
</feature>
<name>A0A844T564_9BRAD</name>